<evidence type="ECO:0000313" key="2">
    <source>
        <dbReference type="Proteomes" id="UP000712600"/>
    </source>
</evidence>
<gene>
    <name evidence="1" type="ORF">F2Q69_00015773</name>
</gene>
<name>A0A8S9QXW1_BRACR</name>
<reference evidence="1" key="1">
    <citation type="submission" date="2019-12" db="EMBL/GenBank/DDBJ databases">
        <title>Genome sequencing and annotation of Brassica cretica.</title>
        <authorList>
            <person name="Studholme D.J."/>
            <person name="Sarris P."/>
        </authorList>
    </citation>
    <scope>NUCLEOTIDE SEQUENCE</scope>
    <source>
        <strain evidence="1">PFS-109/04</strain>
        <tissue evidence="1">Leaf</tissue>
    </source>
</reference>
<organism evidence="1 2">
    <name type="scientific">Brassica cretica</name>
    <name type="common">Mustard</name>
    <dbReference type="NCBI Taxonomy" id="69181"/>
    <lineage>
        <taxon>Eukaryota</taxon>
        <taxon>Viridiplantae</taxon>
        <taxon>Streptophyta</taxon>
        <taxon>Embryophyta</taxon>
        <taxon>Tracheophyta</taxon>
        <taxon>Spermatophyta</taxon>
        <taxon>Magnoliopsida</taxon>
        <taxon>eudicotyledons</taxon>
        <taxon>Gunneridae</taxon>
        <taxon>Pentapetalae</taxon>
        <taxon>rosids</taxon>
        <taxon>malvids</taxon>
        <taxon>Brassicales</taxon>
        <taxon>Brassicaceae</taxon>
        <taxon>Brassiceae</taxon>
        <taxon>Brassica</taxon>
    </lineage>
</organism>
<dbReference type="AlphaFoldDB" id="A0A8S9QXW1"/>
<sequence length="224" mass="25254">MVVGGVNFLCDAAWCLVYALVVFPFKGGDGVLCRHVLSLPCACMAADWLEFCVCSSWVLGLNSRLCDMWSYIAEKTGWGPLIHTKTPVCNHVQVITVVCRRGDLGHEELASRFCVHHNPLLIRTVCYLPLLTFGVKRFIVNEDQKLEEIVMNQLLMYLRLRGECHILIKLMLGFSLWRWREGGGKVCPSPRAILSSFRTGETVSFVGFSYPYASLSLVSCSWIR</sequence>
<accession>A0A8S9QXW1</accession>
<proteinExistence type="predicted"/>
<comment type="caution">
    <text evidence="1">The sequence shown here is derived from an EMBL/GenBank/DDBJ whole genome shotgun (WGS) entry which is preliminary data.</text>
</comment>
<evidence type="ECO:0000313" key="1">
    <source>
        <dbReference type="EMBL" id="KAF3553591.1"/>
    </source>
</evidence>
<dbReference type="EMBL" id="QGKX02000996">
    <property type="protein sequence ID" value="KAF3553591.1"/>
    <property type="molecule type" value="Genomic_DNA"/>
</dbReference>
<protein>
    <submittedName>
        <fullName evidence="1">Uncharacterized protein</fullName>
    </submittedName>
</protein>
<dbReference type="Proteomes" id="UP000712600">
    <property type="component" value="Unassembled WGS sequence"/>
</dbReference>